<dbReference type="AlphaFoldDB" id="A0A926NTY1"/>
<evidence type="ECO:0000256" key="6">
    <source>
        <dbReference type="ARBA" id="ARBA00023315"/>
    </source>
</evidence>
<protein>
    <submittedName>
        <fullName evidence="7">Lysophospholipid acyltransferase family protein</fullName>
    </submittedName>
</protein>
<dbReference type="CDD" id="cd07984">
    <property type="entry name" value="LPLAT_LABLAT-like"/>
    <property type="match status" value="1"/>
</dbReference>
<evidence type="ECO:0000256" key="2">
    <source>
        <dbReference type="ARBA" id="ARBA00022475"/>
    </source>
</evidence>
<dbReference type="Pfam" id="PF03279">
    <property type="entry name" value="Lip_A_acyltrans"/>
    <property type="match status" value="1"/>
</dbReference>
<evidence type="ECO:0000313" key="8">
    <source>
        <dbReference type="Proteomes" id="UP000598467"/>
    </source>
</evidence>
<keyword evidence="5" id="KW-0472">Membrane</keyword>
<evidence type="ECO:0000256" key="3">
    <source>
        <dbReference type="ARBA" id="ARBA00022519"/>
    </source>
</evidence>
<keyword evidence="3" id="KW-0997">Cell inner membrane</keyword>
<reference evidence="7" key="1">
    <citation type="submission" date="2020-05" db="EMBL/GenBank/DDBJ databases">
        <title>Identification of trans-AT polyketide cluster in two marine bacteria, producers of a novel glutaramide-containing polyketide sesbanimide D and analogs.</title>
        <authorList>
            <person name="Kacar D."/>
            <person name="Rodriguez P."/>
            <person name="Canedo L."/>
            <person name="Gonzalez E."/>
            <person name="Galan B."/>
            <person name="De La Calle F."/>
            <person name="Garcia J.L."/>
        </authorList>
    </citation>
    <scope>NUCLEOTIDE SEQUENCE</scope>
    <source>
        <strain evidence="7">PHM038</strain>
    </source>
</reference>
<organism evidence="7 8">
    <name type="scientific">Roseibium aggregatum</name>
    <dbReference type="NCBI Taxonomy" id="187304"/>
    <lineage>
        <taxon>Bacteria</taxon>
        <taxon>Pseudomonadati</taxon>
        <taxon>Pseudomonadota</taxon>
        <taxon>Alphaproteobacteria</taxon>
        <taxon>Hyphomicrobiales</taxon>
        <taxon>Stappiaceae</taxon>
        <taxon>Roseibium</taxon>
    </lineage>
</organism>
<dbReference type="RefSeq" id="WP_190291061.1">
    <property type="nucleotide sequence ID" value="NZ_JABFCZ010000008.1"/>
</dbReference>
<accession>A0A926NTY1</accession>
<dbReference type="GO" id="GO:0009247">
    <property type="term" value="P:glycolipid biosynthetic process"/>
    <property type="evidence" value="ECO:0007669"/>
    <property type="project" value="UniProtKB-ARBA"/>
</dbReference>
<dbReference type="Proteomes" id="UP000598467">
    <property type="component" value="Unassembled WGS sequence"/>
</dbReference>
<dbReference type="EMBL" id="JABFCZ010000008">
    <property type="protein sequence ID" value="MBD1546394.1"/>
    <property type="molecule type" value="Genomic_DNA"/>
</dbReference>
<evidence type="ECO:0000313" key="7">
    <source>
        <dbReference type="EMBL" id="MBD1546394.1"/>
    </source>
</evidence>
<evidence type="ECO:0000256" key="4">
    <source>
        <dbReference type="ARBA" id="ARBA00022679"/>
    </source>
</evidence>
<keyword evidence="6 7" id="KW-0012">Acyltransferase</keyword>
<keyword evidence="2" id="KW-1003">Cell membrane</keyword>
<dbReference type="GO" id="GO:0005886">
    <property type="term" value="C:plasma membrane"/>
    <property type="evidence" value="ECO:0007669"/>
    <property type="project" value="UniProtKB-SubCell"/>
</dbReference>
<keyword evidence="4" id="KW-0808">Transferase</keyword>
<dbReference type="PANTHER" id="PTHR30606:SF9">
    <property type="entry name" value="LIPID A BIOSYNTHESIS LAUROYLTRANSFERASE"/>
    <property type="match status" value="1"/>
</dbReference>
<dbReference type="InterPro" id="IPR004960">
    <property type="entry name" value="LipA_acyltrans"/>
</dbReference>
<evidence type="ECO:0000256" key="5">
    <source>
        <dbReference type="ARBA" id="ARBA00023136"/>
    </source>
</evidence>
<proteinExistence type="predicted"/>
<name>A0A926NTY1_9HYPH</name>
<comment type="caution">
    <text evidence="7">The sequence shown here is derived from an EMBL/GenBank/DDBJ whole genome shotgun (WGS) entry which is preliminary data.</text>
</comment>
<comment type="subcellular location">
    <subcellularLocation>
        <location evidence="1">Cell inner membrane</location>
    </subcellularLocation>
</comment>
<evidence type="ECO:0000256" key="1">
    <source>
        <dbReference type="ARBA" id="ARBA00004533"/>
    </source>
</evidence>
<dbReference type="PANTHER" id="PTHR30606">
    <property type="entry name" value="LIPID A BIOSYNTHESIS LAUROYL ACYLTRANSFERASE"/>
    <property type="match status" value="1"/>
</dbReference>
<dbReference type="GO" id="GO:0016746">
    <property type="term" value="F:acyltransferase activity"/>
    <property type="evidence" value="ECO:0007669"/>
    <property type="project" value="UniProtKB-KW"/>
</dbReference>
<sequence length="295" mass="33955">MARSSPLQDFQYRIEAAFLRTAIFLFRLIPVDMASAAMGFFWRKLAPLNSRHKRALRHLELALPETSEGQRQEIVRGMWDNLGRVAAETFHIADLMKQNDRFKAYPDERTQQILDENTACIWVSMHSGNWELCVQPPVRYGQKVTGVYQALKNPITDEILRDMRKELYRGGLYSKSHQTARKLISTLRQGESVGIMADLREARGIKVPFFGLPAYATPIPASLARTCGVPIVVGRVVRTKGVHFRIEGRCIDVPVTDDRKADIEAATIEIHKIFEEWIRENPEQWMWIHRKWALA</sequence>
<gene>
    <name evidence="7" type="ORF">HK439_08985</name>
</gene>